<reference evidence="7 9" key="1">
    <citation type="journal article" date="2011" name="Nature">
        <title>Genome sequencing reveals insights into physiology and longevity of the naked mole rat.</title>
        <authorList>
            <person name="Kim E.B."/>
            <person name="Fang X."/>
            <person name="Fushan A.A."/>
            <person name="Huang Z."/>
            <person name="Lobanov A.V."/>
            <person name="Han L."/>
            <person name="Marino S.M."/>
            <person name="Sun X."/>
            <person name="Turanov A.A."/>
            <person name="Yang P."/>
            <person name="Yim S.H."/>
            <person name="Zhao X."/>
            <person name="Kasaikina M.V."/>
            <person name="Stoletzki N."/>
            <person name="Peng C."/>
            <person name="Polak P."/>
            <person name="Xiong Z."/>
            <person name="Kiezun A."/>
            <person name="Zhu Y."/>
            <person name="Chen Y."/>
            <person name="Kryukov G.V."/>
            <person name="Zhang Q."/>
            <person name="Peshkin L."/>
            <person name="Yang L."/>
            <person name="Bronson R.T."/>
            <person name="Buffenstein R."/>
            <person name="Wang B."/>
            <person name="Han C."/>
            <person name="Li Q."/>
            <person name="Chen L."/>
            <person name="Zhao W."/>
            <person name="Sunyaev S.R."/>
            <person name="Park T.J."/>
            <person name="Zhang G."/>
            <person name="Wang J."/>
            <person name="Gladyshev V.N."/>
        </authorList>
    </citation>
    <scope>NUCLEOTIDE SEQUENCE [LARGE SCALE GENOMIC DNA]</scope>
</reference>
<keyword evidence="4 5" id="KW-0732">Signal</keyword>
<sequence>MKTLLLTPVLLALVAALRAQDPLSLQPEEPDLTGTWYTKALVSNMTVPGRKMFKVAFPFTMTAQEGGSLEARVTLMIKGQCHVKEILMQKTAEPGKYSAFGGRKLIYVEELPVKDHYIFYCKEQGPGKTFGVGKLVGRTPEENPEALEEFRKFVQRKRLPQEKIVIPEQRESCVPERD</sequence>
<organism evidence="7 9">
    <name type="scientific">Heterocephalus glaber</name>
    <name type="common">Naked mole rat</name>
    <dbReference type="NCBI Taxonomy" id="10181"/>
    <lineage>
        <taxon>Eukaryota</taxon>
        <taxon>Metazoa</taxon>
        <taxon>Chordata</taxon>
        <taxon>Craniata</taxon>
        <taxon>Vertebrata</taxon>
        <taxon>Euteleostomi</taxon>
        <taxon>Mammalia</taxon>
        <taxon>Eutheria</taxon>
        <taxon>Euarchontoglires</taxon>
        <taxon>Glires</taxon>
        <taxon>Rodentia</taxon>
        <taxon>Hystricomorpha</taxon>
        <taxon>Bathyergidae</taxon>
        <taxon>Heterocephalus</taxon>
    </lineage>
</organism>
<evidence type="ECO:0000256" key="4">
    <source>
        <dbReference type="ARBA" id="ARBA00022729"/>
    </source>
</evidence>
<accession>G5BQR2</accession>
<reference evidence="8" key="2">
    <citation type="submission" date="2015-10" db="EMBL/GenBank/DDBJ databases">
        <title>FRAMA: From RNA-seq data to annotated mRNA assemblies.</title>
        <authorList>
            <person name="Bens M."/>
            <person name="Sahm A."/>
            <person name="Jahn N."/>
            <person name="Morhart M."/>
            <person name="Holtze S."/>
            <person name="Hildebrandt T.B."/>
            <person name="Platzer M."/>
            <person name="Szafranski K."/>
        </authorList>
    </citation>
    <scope>NUCLEOTIDE SEQUENCE</scope>
    <source>
        <tissue evidence="8">Skin</tissue>
    </source>
</reference>
<dbReference type="InterPro" id="IPR002345">
    <property type="entry name" value="Lipocalin"/>
</dbReference>
<dbReference type="InterPro" id="IPR002450">
    <property type="entry name" value="von_Ebner_gland"/>
</dbReference>
<dbReference type="GO" id="GO:0005615">
    <property type="term" value="C:extracellular space"/>
    <property type="evidence" value="ECO:0007669"/>
    <property type="project" value="TreeGrafter"/>
</dbReference>
<dbReference type="STRING" id="10181.G5BQR2"/>
<dbReference type="eggNOG" id="ENOG502S22P">
    <property type="taxonomic scope" value="Eukaryota"/>
</dbReference>
<dbReference type="EMBL" id="GEBF01007634">
    <property type="protein sequence ID" value="JAN95998.1"/>
    <property type="molecule type" value="Transcribed_RNA"/>
</dbReference>
<evidence type="ECO:0000313" key="7">
    <source>
        <dbReference type="EMBL" id="EHB11623.1"/>
    </source>
</evidence>
<protein>
    <submittedName>
        <fullName evidence="7 11 12">Odorant-binding protein 2b</fullName>
    </submittedName>
</protein>
<evidence type="ECO:0000313" key="9">
    <source>
        <dbReference type="Proteomes" id="UP000006813"/>
    </source>
</evidence>
<feature type="domain" description="Lipocalin/cytosolic fatty-acid binding" evidence="6">
    <location>
        <begin position="33"/>
        <end position="171"/>
    </location>
</feature>
<gene>
    <name evidence="11 12" type="primary">LOC101721836</name>
    <name evidence="8" type="synonym">OBP2B</name>
    <name evidence="7" type="ORF">GW7_00376</name>
</gene>
<dbReference type="GeneTree" id="ENSGT01050000244868"/>
<dbReference type="SUPFAM" id="SSF50814">
    <property type="entry name" value="Lipocalins"/>
    <property type="match status" value="1"/>
</dbReference>
<dbReference type="EMBL" id="JH171419">
    <property type="protein sequence ID" value="EHB11623.1"/>
    <property type="molecule type" value="Genomic_DNA"/>
</dbReference>
<evidence type="ECO:0000313" key="8">
    <source>
        <dbReference type="EMBL" id="JAN95998.1"/>
    </source>
</evidence>
<comment type="similarity">
    <text evidence="2">Belongs to the calycin superfamily. Lipocalin family.</text>
</comment>
<dbReference type="PRINTS" id="PR01175">
    <property type="entry name" value="VNEBNERGLAND"/>
</dbReference>
<dbReference type="PANTHER" id="PTHR11430:SF129">
    <property type="entry name" value="ODORANT-BINDING PROTEIN 2A-RELATED"/>
    <property type="match status" value="1"/>
</dbReference>
<evidence type="ECO:0000256" key="1">
    <source>
        <dbReference type="ARBA" id="ARBA00004613"/>
    </source>
</evidence>
<dbReference type="RefSeq" id="XP_021117200.1">
    <property type="nucleotide sequence ID" value="XM_021261541.1"/>
</dbReference>
<feature type="signal peptide" evidence="5">
    <location>
        <begin position="1"/>
        <end position="19"/>
    </location>
</feature>
<evidence type="ECO:0000313" key="10">
    <source>
        <dbReference type="Proteomes" id="UP000694906"/>
    </source>
</evidence>
<dbReference type="OrthoDB" id="9621919at2759"/>
<evidence type="ECO:0000313" key="12">
    <source>
        <dbReference type="RefSeq" id="XP_021117200.1"/>
    </source>
</evidence>
<dbReference type="Gene3D" id="2.40.128.20">
    <property type="match status" value="1"/>
</dbReference>
<dbReference type="Proteomes" id="UP000694906">
    <property type="component" value="Unplaced"/>
</dbReference>
<dbReference type="PANTHER" id="PTHR11430">
    <property type="entry name" value="LIPOCALIN"/>
    <property type="match status" value="1"/>
</dbReference>
<reference evidence="11 12" key="3">
    <citation type="submission" date="2025-04" db="UniProtKB">
        <authorList>
            <consortium name="RefSeq"/>
        </authorList>
    </citation>
    <scope>IDENTIFICATION</scope>
</reference>
<dbReference type="GeneID" id="101721836"/>
<dbReference type="AlphaFoldDB" id="G5BQR2"/>
<dbReference type="Pfam" id="PF00061">
    <property type="entry name" value="Lipocalin"/>
    <property type="match status" value="1"/>
</dbReference>
<dbReference type="InterPro" id="IPR012674">
    <property type="entry name" value="Calycin"/>
</dbReference>
<dbReference type="CDD" id="cd19414">
    <property type="entry name" value="lipocalin_1_3_4_13-like"/>
    <property type="match status" value="1"/>
</dbReference>
<evidence type="ECO:0000313" key="11">
    <source>
        <dbReference type="RefSeq" id="XP_021117199.1"/>
    </source>
</evidence>
<evidence type="ECO:0000256" key="3">
    <source>
        <dbReference type="ARBA" id="ARBA00022525"/>
    </source>
</evidence>
<comment type="subcellular location">
    <subcellularLocation>
        <location evidence="1">Secreted</location>
    </subcellularLocation>
</comment>
<dbReference type="InterPro" id="IPR000566">
    <property type="entry name" value="Lipocln_cytosolic_FA-bd_dom"/>
</dbReference>
<proteinExistence type="inferred from homology"/>
<keyword evidence="3" id="KW-0964">Secreted</keyword>
<name>G5BQR2_HETGA</name>
<dbReference type="Proteomes" id="UP000006813">
    <property type="component" value="Unassembled WGS sequence"/>
</dbReference>
<keyword evidence="10" id="KW-1185">Reference proteome</keyword>
<evidence type="ECO:0000259" key="6">
    <source>
        <dbReference type="Pfam" id="PF00061"/>
    </source>
</evidence>
<dbReference type="Bgee" id="ENSHGLG00000016107">
    <property type="expression patterns" value="Expressed in heart and 7 other cell types or tissues"/>
</dbReference>
<evidence type="ECO:0000256" key="2">
    <source>
        <dbReference type="ARBA" id="ARBA00006889"/>
    </source>
</evidence>
<dbReference type="RefSeq" id="XP_021117199.1">
    <property type="nucleotide sequence ID" value="XM_021261540.1"/>
</dbReference>
<dbReference type="SMR" id="G5BQR2"/>
<feature type="chain" id="PRO_5007660977" evidence="5">
    <location>
        <begin position="20"/>
        <end position="178"/>
    </location>
</feature>
<evidence type="ECO:0000256" key="5">
    <source>
        <dbReference type="SAM" id="SignalP"/>
    </source>
</evidence>
<dbReference type="OMA" id="NCEEINM"/>
<dbReference type="GO" id="GO:0036094">
    <property type="term" value="F:small molecule binding"/>
    <property type="evidence" value="ECO:0007669"/>
    <property type="project" value="InterPro"/>
</dbReference>